<protein>
    <submittedName>
        <fullName evidence="2">Alpha/beta hydrolase</fullName>
    </submittedName>
</protein>
<dbReference type="SUPFAM" id="SSF53474">
    <property type="entry name" value="alpha/beta-Hydrolases"/>
    <property type="match status" value="1"/>
</dbReference>
<dbReference type="InterPro" id="IPR013094">
    <property type="entry name" value="AB_hydrolase_3"/>
</dbReference>
<feature type="domain" description="Alpha/beta hydrolase fold-3" evidence="1">
    <location>
        <begin position="3"/>
        <end position="131"/>
    </location>
</feature>
<evidence type="ECO:0000259" key="1">
    <source>
        <dbReference type="Pfam" id="PF07859"/>
    </source>
</evidence>
<gene>
    <name evidence="2" type="ORF">FYJ45_06700</name>
</gene>
<dbReference type="EMBL" id="VUMI01000008">
    <property type="protein sequence ID" value="MSS88003.1"/>
    <property type="molecule type" value="Genomic_DNA"/>
</dbReference>
<evidence type="ECO:0000313" key="2">
    <source>
        <dbReference type="EMBL" id="MSS88003.1"/>
    </source>
</evidence>
<keyword evidence="2" id="KW-0378">Hydrolase</keyword>
<evidence type="ECO:0000313" key="3">
    <source>
        <dbReference type="Proteomes" id="UP000436047"/>
    </source>
</evidence>
<dbReference type="GeneID" id="86052754"/>
<dbReference type="Gene3D" id="3.40.50.1820">
    <property type="entry name" value="alpha/beta hydrolase"/>
    <property type="match status" value="1"/>
</dbReference>
<name>A0A6N7WBE8_9FIRM</name>
<dbReference type="InterPro" id="IPR029058">
    <property type="entry name" value="AB_hydrolase_fold"/>
</dbReference>
<organism evidence="2 3">
    <name type="scientific">Eisenbergiella porci</name>
    <dbReference type="NCBI Taxonomy" id="2652274"/>
    <lineage>
        <taxon>Bacteria</taxon>
        <taxon>Bacillati</taxon>
        <taxon>Bacillota</taxon>
        <taxon>Clostridia</taxon>
        <taxon>Lachnospirales</taxon>
        <taxon>Lachnospiraceae</taxon>
        <taxon>Eisenbergiella</taxon>
    </lineage>
</organism>
<keyword evidence="3" id="KW-1185">Reference proteome</keyword>
<dbReference type="AlphaFoldDB" id="A0A6N7WBE8"/>
<reference evidence="2 3" key="1">
    <citation type="submission" date="2019-08" db="EMBL/GenBank/DDBJ databases">
        <title>In-depth cultivation of the pig gut microbiome towards novel bacterial diversity and tailored functional studies.</title>
        <authorList>
            <person name="Wylensek D."/>
            <person name="Hitch T.C.A."/>
            <person name="Clavel T."/>
        </authorList>
    </citation>
    <scope>NUCLEOTIDE SEQUENCE [LARGE SCALE GENOMIC DNA]</scope>
    <source>
        <strain evidence="2 3">WCA-389-WT-23B</strain>
    </source>
</reference>
<proteinExistence type="predicted"/>
<comment type="caution">
    <text evidence="2">The sequence shown here is derived from an EMBL/GenBank/DDBJ whole genome shotgun (WGS) entry which is preliminary data.</text>
</comment>
<accession>A0A6N7WBE8</accession>
<sequence>MYREERSNMVKMQVLLYPAVNIAGRETEFFHGMNPEKYHCSKKHEKVIKTMFSMMSGMMGGQAGSNMLEEVYLQGRLEKEHIYASPLLDDMHDLPPTLLLFGEHDFLVFEDFAYARTLQKAGTALKMVVYREPALPIRLAWAPG</sequence>
<dbReference type="Proteomes" id="UP000436047">
    <property type="component" value="Unassembled WGS sequence"/>
</dbReference>
<dbReference type="RefSeq" id="WP_154463989.1">
    <property type="nucleotide sequence ID" value="NZ_JAXDZL010000088.1"/>
</dbReference>
<dbReference type="Pfam" id="PF07859">
    <property type="entry name" value="Abhydrolase_3"/>
    <property type="match status" value="1"/>
</dbReference>
<dbReference type="GO" id="GO:0016787">
    <property type="term" value="F:hydrolase activity"/>
    <property type="evidence" value="ECO:0007669"/>
    <property type="project" value="UniProtKB-KW"/>
</dbReference>